<name>A0A158QR00_HAEPC</name>
<dbReference type="EMBL" id="UZAF01019349">
    <property type="protein sequence ID" value="VDO59365.1"/>
    <property type="molecule type" value="Genomic_DNA"/>
</dbReference>
<keyword evidence="4" id="KW-1185">Reference proteome</keyword>
<protein>
    <submittedName>
        <fullName evidence="5">LETM1 domain-containing protein</fullName>
    </submittedName>
</protein>
<evidence type="ECO:0000313" key="5">
    <source>
        <dbReference type="WBParaSite" id="HPLM_0001629501-mRNA-1"/>
    </source>
</evidence>
<sequence length="231" mass="26430">MASTSRNLGTVIGDLDLEALSAYEDALDESETELKRLCEVAAEHLTRERPRPQAIVPPPMLRSPSSTTKRTKRSSSSSSIEKIPEGQSSTLRSRRSNIGRKDRSSRGGQNSSNGQKSGSDHSDSPDEWRMINYTFQEVSHYPVLMQINQQMQMLSRQLYEIESTNALQLKIIAQLLAKLIKARRRPLYTMARFIPLMPVMFFVIFWPLIANLIYRFITRRRQGLGVLLRYL</sequence>
<dbReference type="AlphaFoldDB" id="A0A158QR00"/>
<evidence type="ECO:0000256" key="1">
    <source>
        <dbReference type="SAM" id="MobiDB-lite"/>
    </source>
</evidence>
<keyword evidence="2" id="KW-1133">Transmembrane helix</keyword>
<organism evidence="5">
    <name type="scientific">Haemonchus placei</name>
    <name type="common">Barber's pole worm</name>
    <dbReference type="NCBI Taxonomy" id="6290"/>
    <lineage>
        <taxon>Eukaryota</taxon>
        <taxon>Metazoa</taxon>
        <taxon>Ecdysozoa</taxon>
        <taxon>Nematoda</taxon>
        <taxon>Chromadorea</taxon>
        <taxon>Rhabditida</taxon>
        <taxon>Rhabditina</taxon>
        <taxon>Rhabditomorpha</taxon>
        <taxon>Strongyloidea</taxon>
        <taxon>Trichostrongylidae</taxon>
        <taxon>Haemonchus</taxon>
    </lineage>
</organism>
<dbReference type="WBParaSite" id="HPLM_0001629501-mRNA-1">
    <property type="protein sequence ID" value="HPLM_0001629501-mRNA-1"/>
    <property type="gene ID" value="HPLM_0001629501"/>
</dbReference>
<proteinExistence type="predicted"/>
<accession>A0A158QR00</accession>
<gene>
    <name evidence="3" type="ORF">HPLM_LOCUS16287</name>
</gene>
<reference evidence="3 4" key="2">
    <citation type="submission" date="2018-11" db="EMBL/GenBank/DDBJ databases">
        <authorList>
            <consortium name="Pathogen Informatics"/>
        </authorList>
    </citation>
    <scope>NUCLEOTIDE SEQUENCE [LARGE SCALE GENOMIC DNA]</scope>
    <source>
        <strain evidence="3 4">MHpl1</strain>
    </source>
</reference>
<evidence type="ECO:0000313" key="3">
    <source>
        <dbReference type="EMBL" id="VDO59365.1"/>
    </source>
</evidence>
<dbReference type="OMA" id="FQEMAHY"/>
<feature type="compositionally biased region" description="Low complexity" evidence="1">
    <location>
        <begin position="106"/>
        <end position="117"/>
    </location>
</feature>
<feature type="compositionally biased region" description="Basic and acidic residues" evidence="1">
    <location>
        <begin position="42"/>
        <end position="51"/>
    </location>
</feature>
<evidence type="ECO:0000313" key="4">
    <source>
        <dbReference type="Proteomes" id="UP000268014"/>
    </source>
</evidence>
<feature type="compositionally biased region" description="Low complexity" evidence="1">
    <location>
        <begin position="62"/>
        <end position="81"/>
    </location>
</feature>
<dbReference type="OrthoDB" id="5834869at2759"/>
<evidence type="ECO:0000256" key="2">
    <source>
        <dbReference type="SAM" id="Phobius"/>
    </source>
</evidence>
<dbReference type="Proteomes" id="UP000268014">
    <property type="component" value="Unassembled WGS sequence"/>
</dbReference>
<feature type="transmembrane region" description="Helical" evidence="2">
    <location>
        <begin position="193"/>
        <end position="214"/>
    </location>
</feature>
<reference evidence="5" key="1">
    <citation type="submission" date="2016-04" db="UniProtKB">
        <authorList>
            <consortium name="WormBaseParasite"/>
        </authorList>
    </citation>
    <scope>IDENTIFICATION</scope>
</reference>
<keyword evidence="2" id="KW-0812">Transmembrane</keyword>
<feature type="region of interest" description="Disordered" evidence="1">
    <location>
        <begin position="42"/>
        <end position="125"/>
    </location>
</feature>
<keyword evidence="2" id="KW-0472">Membrane</keyword>